<dbReference type="SUPFAM" id="SSF46689">
    <property type="entry name" value="Homeodomain-like"/>
    <property type="match status" value="1"/>
</dbReference>
<dbReference type="Proteomes" id="UP000199662">
    <property type="component" value="Unassembled WGS sequence"/>
</dbReference>
<dbReference type="RefSeq" id="WP_091832357.1">
    <property type="nucleotide sequence ID" value="NZ_FNZK01000012.1"/>
</dbReference>
<protein>
    <submittedName>
        <fullName evidence="1">Putative transposase</fullName>
    </submittedName>
</protein>
<sequence>MKIRATPEELATIKFAMEKEEMPRVYKRYQALYLFLSGKTCKEVSSLIGLTDITVCNIHRAYKKGGLAVIPDKSIPGRPSRLTPQQLNELKQVILNNMPSDVGLVTNLPWTANLIAEYIKRKYDYTYSIRGITGMLERLGFIYVRPTYVLAPANQIK</sequence>
<accession>A0A1H7AJJ3</accession>
<reference evidence="2" key="1">
    <citation type="submission" date="2016-10" db="EMBL/GenBank/DDBJ databases">
        <authorList>
            <person name="Varghese N."/>
            <person name="Submissions S."/>
        </authorList>
    </citation>
    <scope>NUCLEOTIDE SEQUENCE [LARGE SCALE GENOMIC DNA]</scope>
    <source>
        <strain evidence="2">DSM 2179</strain>
    </source>
</reference>
<evidence type="ECO:0000313" key="1">
    <source>
        <dbReference type="EMBL" id="SEJ64734.1"/>
    </source>
</evidence>
<dbReference type="Pfam" id="PF13565">
    <property type="entry name" value="HTH_32"/>
    <property type="match status" value="1"/>
</dbReference>
<keyword evidence="2" id="KW-1185">Reference proteome</keyword>
<dbReference type="InterPro" id="IPR009057">
    <property type="entry name" value="Homeodomain-like_sf"/>
</dbReference>
<dbReference type="EMBL" id="FNZK01000012">
    <property type="protein sequence ID" value="SEJ64734.1"/>
    <property type="molecule type" value="Genomic_DNA"/>
</dbReference>
<dbReference type="AlphaFoldDB" id="A0A1H7AJJ3"/>
<evidence type="ECO:0000313" key="2">
    <source>
        <dbReference type="Proteomes" id="UP000199662"/>
    </source>
</evidence>
<gene>
    <name evidence="1" type="ORF">SAMN05660742_112137</name>
</gene>
<proteinExistence type="predicted"/>
<name>A0A1H7AJJ3_9FIRM</name>
<organism evidence="1 2">
    <name type="scientific">Propionispira arboris</name>
    <dbReference type="NCBI Taxonomy" id="84035"/>
    <lineage>
        <taxon>Bacteria</taxon>
        <taxon>Bacillati</taxon>
        <taxon>Bacillota</taxon>
        <taxon>Negativicutes</taxon>
        <taxon>Selenomonadales</taxon>
        <taxon>Selenomonadaceae</taxon>
        <taxon>Propionispira</taxon>
    </lineage>
</organism>